<feature type="region of interest" description="Disordered" evidence="1">
    <location>
        <begin position="220"/>
        <end position="248"/>
    </location>
</feature>
<feature type="region of interest" description="Disordered" evidence="1">
    <location>
        <begin position="309"/>
        <end position="329"/>
    </location>
</feature>
<name>A0A176W7P9_MARPO</name>
<sequence>MVRCGSESFIRLDAELVMLFGDVTRIGETVESNEPSGSEHTKLRNTGQHYDVIVTAETKHKGQTLVTNLSAPRCCELFDQSPMEGLSENLVHMARGIYRNSSHVFHLAEASYHRALPLLSPSKFRQPAADPDPSPLPVTEKSDFRPLQTKPRRVNFSDPIDILPAHTRHTQSAGSRALPNCRRRGRGGAPGGGIVDPETWLEGYAERSRELVTWPRRRVKSRWHGRPTNAHTGSKGARQGPGSGGADLRRVDLESIGAMRIAGRHSTPLRRERGRGPTRGTRMRTPPPNPVSPSAALWRIGVLSILSRTTPAPAPAPTPAPNDSSQPLN</sequence>
<reference evidence="2" key="1">
    <citation type="submission" date="2016-03" db="EMBL/GenBank/DDBJ databases">
        <title>Mechanisms controlling the formation of the plant cell surface in tip-growing cells are functionally conserved among land plants.</title>
        <authorList>
            <person name="Honkanen S."/>
            <person name="Jones V.A."/>
            <person name="Morieri G."/>
            <person name="Champion C."/>
            <person name="Hetherington A.J."/>
            <person name="Kelly S."/>
            <person name="Saint-Marcoux D."/>
            <person name="Proust H."/>
            <person name="Prescott H."/>
            <person name="Dolan L."/>
        </authorList>
    </citation>
    <scope>NUCLEOTIDE SEQUENCE [LARGE SCALE GENOMIC DNA]</scope>
    <source>
        <tissue evidence="2">Whole gametophyte</tissue>
    </source>
</reference>
<gene>
    <name evidence="2" type="ORF">AXG93_1335s1430</name>
</gene>
<dbReference type="EMBL" id="LVLJ01001708">
    <property type="protein sequence ID" value="OAE28651.1"/>
    <property type="molecule type" value="Genomic_DNA"/>
</dbReference>
<keyword evidence="3" id="KW-1185">Reference proteome</keyword>
<evidence type="ECO:0000256" key="1">
    <source>
        <dbReference type="SAM" id="MobiDB-lite"/>
    </source>
</evidence>
<feature type="region of interest" description="Disordered" evidence="1">
    <location>
        <begin position="168"/>
        <end position="194"/>
    </location>
</feature>
<feature type="region of interest" description="Disordered" evidence="1">
    <location>
        <begin position="123"/>
        <end position="146"/>
    </location>
</feature>
<organism evidence="2 3">
    <name type="scientific">Marchantia polymorpha subsp. ruderalis</name>
    <dbReference type="NCBI Taxonomy" id="1480154"/>
    <lineage>
        <taxon>Eukaryota</taxon>
        <taxon>Viridiplantae</taxon>
        <taxon>Streptophyta</taxon>
        <taxon>Embryophyta</taxon>
        <taxon>Marchantiophyta</taxon>
        <taxon>Marchantiopsida</taxon>
        <taxon>Marchantiidae</taxon>
        <taxon>Marchantiales</taxon>
        <taxon>Marchantiaceae</taxon>
        <taxon>Marchantia</taxon>
    </lineage>
</organism>
<dbReference type="AlphaFoldDB" id="A0A176W7P9"/>
<evidence type="ECO:0000313" key="3">
    <source>
        <dbReference type="Proteomes" id="UP000077202"/>
    </source>
</evidence>
<dbReference type="Proteomes" id="UP000077202">
    <property type="component" value="Unassembled WGS sequence"/>
</dbReference>
<protein>
    <submittedName>
        <fullName evidence="2">Uncharacterized protein</fullName>
    </submittedName>
</protein>
<comment type="caution">
    <text evidence="2">The sequence shown here is derived from an EMBL/GenBank/DDBJ whole genome shotgun (WGS) entry which is preliminary data.</text>
</comment>
<evidence type="ECO:0000313" key="2">
    <source>
        <dbReference type="EMBL" id="OAE28651.1"/>
    </source>
</evidence>
<proteinExistence type="predicted"/>
<accession>A0A176W7P9</accession>
<feature type="region of interest" description="Disordered" evidence="1">
    <location>
        <begin position="262"/>
        <end position="296"/>
    </location>
</feature>